<evidence type="ECO:0000313" key="2">
    <source>
        <dbReference type="Proteomes" id="UP001146793"/>
    </source>
</evidence>
<gene>
    <name evidence="1" type="ORF">M0812_03261</name>
</gene>
<organism evidence="1 2">
    <name type="scientific">Anaeramoeba flamelloides</name>
    <dbReference type="NCBI Taxonomy" id="1746091"/>
    <lineage>
        <taxon>Eukaryota</taxon>
        <taxon>Metamonada</taxon>
        <taxon>Anaeramoebidae</taxon>
        <taxon>Anaeramoeba</taxon>
    </lineage>
</organism>
<evidence type="ECO:0000313" key="1">
    <source>
        <dbReference type="EMBL" id="KAJ3451512.1"/>
    </source>
</evidence>
<dbReference type="AlphaFoldDB" id="A0AAV8ABJ4"/>
<reference evidence="1" key="1">
    <citation type="submission" date="2022-08" db="EMBL/GenBank/DDBJ databases">
        <title>Novel sulphate-reducing endosymbionts in the free-living metamonad Anaeramoeba.</title>
        <authorList>
            <person name="Jerlstrom-Hultqvist J."/>
            <person name="Cepicka I."/>
            <person name="Gallot-Lavallee L."/>
            <person name="Salas-Leiva D."/>
            <person name="Curtis B.A."/>
            <person name="Zahonova K."/>
            <person name="Pipaliya S."/>
            <person name="Dacks J."/>
            <person name="Roger A.J."/>
        </authorList>
    </citation>
    <scope>NUCLEOTIDE SEQUENCE</scope>
    <source>
        <strain evidence="1">Busselton2</strain>
    </source>
</reference>
<accession>A0AAV8ABJ4</accession>
<sequence>MSYQKNDERILFEASLALISLKEKFKQEKIYQRALERSTFQMLYGNIHLMNQNMVYGQELVEMKNVQRSNEQIKVISGLKKDKAQEINDKKVETTNKSINESDNTKTGEEDKKINDFKRVSFGELKEFLHAKPRPPWSSRLESFYRYNPKLIVGWKTGFADTFMHSNLKDKSHKVIISKDLFTEFANLTKIADTKQAFLRVYKSSQRGVEEFFKKIGFVKIANYSREKVVFAYKK</sequence>
<comment type="caution">
    <text evidence="1">The sequence shown here is derived from an EMBL/GenBank/DDBJ whole genome shotgun (WGS) entry which is preliminary data.</text>
</comment>
<dbReference type="Proteomes" id="UP001146793">
    <property type="component" value="Unassembled WGS sequence"/>
</dbReference>
<dbReference type="EMBL" id="JANTQA010000008">
    <property type="protein sequence ID" value="KAJ3451512.1"/>
    <property type="molecule type" value="Genomic_DNA"/>
</dbReference>
<name>A0AAV8ABJ4_9EUKA</name>
<protein>
    <submittedName>
        <fullName evidence="1">Uncharacterized protein</fullName>
    </submittedName>
</protein>
<proteinExistence type="predicted"/>